<dbReference type="Gene3D" id="3.30.530.20">
    <property type="match status" value="1"/>
</dbReference>
<evidence type="ECO:0000259" key="2">
    <source>
        <dbReference type="Pfam" id="PF08327"/>
    </source>
</evidence>
<dbReference type="OrthoDB" id="8117292at2"/>
<dbReference type="Proteomes" id="UP000199009">
    <property type="component" value="Chromosome I"/>
</dbReference>
<dbReference type="AlphaFoldDB" id="A0A1G7WW55"/>
<proteinExistence type="inferred from homology"/>
<dbReference type="InterPro" id="IPR023393">
    <property type="entry name" value="START-like_dom_sf"/>
</dbReference>
<comment type="similarity">
    <text evidence="1">Belongs to the AHA1 family.</text>
</comment>
<protein>
    <submittedName>
        <fullName evidence="3">Activator of Hsp90 ATPase homolog 1-like protein</fullName>
    </submittedName>
</protein>
<reference evidence="3 4" key="1">
    <citation type="submission" date="2016-10" db="EMBL/GenBank/DDBJ databases">
        <authorList>
            <person name="de Groot N.N."/>
        </authorList>
    </citation>
    <scope>NUCLEOTIDE SEQUENCE [LARGE SCALE GENOMIC DNA]</scope>
    <source>
        <strain evidence="3 4">DSM 23142</strain>
    </source>
</reference>
<dbReference type="InterPro" id="IPR013538">
    <property type="entry name" value="ASHA1/2-like_C"/>
</dbReference>
<name>A0A1G7WW55_9MICO</name>
<dbReference type="SUPFAM" id="SSF55961">
    <property type="entry name" value="Bet v1-like"/>
    <property type="match status" value="1"/>
</dbReference>
<evidence type="ECO:0000256" key="1">
    <source>
        <dbReference type="ARBA" id="ARBA00006817"/>
    </source>
</evidence>
<evidence type="ECO:0000313" key="3">
    <source>
        <dbReference type="EMBL" id="SDG76175.1"/>
    </source>
</evidence>
<accession>A0A1G7WW55</accession>
<keyword evidence="4" id="KW-1185">Reference proteome</keyword>
<gene>
    <name evidence="3" type="ORF">SAMN04489810_1216</name>
</gene>
<organism evidence="3 4">
    <name type="scientific">Microbacterium pygmaeum</name>
    <dbReference type="NCBI Taxonomy" id="370764"/>
    <lineage>
        <taxon>Bacteria</taxon>
        <taxon>Bacillati</taxon>
        <taxon>Actinomycetota</taxon>
        <taxon>Actinomycetes</taxon>
        <taxon>Micrococcales</taxon>
        <taxon>Microbacteriaceae</taxon>
        <taxon>Microbacterium</taxon>
    </lineage>
</organism>
<dbReference type="Pfam" id="PF08327">
    <property type="entry name" value="AHSA1"/>
    <property type="match status" value="1"/>
</dbReference>
<feature type="domain" description="Activator of Hsp90 ATPase homologue 1/2-like C-terminal" evidence="2">
    <location>
        <begin position="38"/>
        <end position="157"/>
    </location>
</feature>
<sequence length="219" mass="23172">MVDIRTQLDAVTRSLTATERDGERENVQTLAQTYPSTLADVWEAVTTADRIARWFSPVTGDLELGGRYQIEGNAGGTILACDPPVGGSAGYRITWEFGGGTSWVAIVLQSVDDAHTRLELIHTARVGDLPPEFWETYGPGATGVGWDLSLLGLALYLGTGVGMAPDEAEAWAIGDEGSAFARESADGWAQAHISAGGDPVAARRSADATWAFFTGRSAP</sequence>
<evidence type="ECO:0000313" key="4">
    <source>
        <dbReference type="Proteomes" id="UP000199009"/>
    </source>
</evidence>
<dbReference type="RefSeq" id="WP_091487673.1">
    <property type="nucleotide sequence ID" value="NZ_LT629692.1"/>
</dbReference>
<dbReference type="EMBL" id="LT629692">
    <property type="protein sequence ID" value="SDG76175.1"/>
    <property type="molecule type" value="Genomic_DNA"/>
</dbReference>
<dbReference type="STRING" id="370764.SAMN04489810_1216"/>